<accession>U5T4I7</accession>
<feature type="transmembrane region" description="Helical" evidence="1">
    <location>
        <begin position="12"/>
        <end position="28"/>
    </location>
</feature>
<reference evidence="2 3" key="1">
    <citation type="journal article" date="2013" name="BMC Genomics">
        <title>Genomes of "Spiribacter", a streamlined, successful halophilic bacterium.</title>
        <authorList>
            <person name="Lopez-Perez M."/>
            <person name="Ghai R."/>
            <person name="Leon M.J."/>
            <person name="Rodriguez-Olmos A."/>
            <person name="Copa-Patino J.L."/>
            <person name="Soliveri J."/>
            <person name="Sanchez-Porro C."/>
            <person name="Ventosa A."/>
            <person name="Rodriguez-Valera F."/>
        </authorList>
    </citation>
    <scope>NUCLEOTIDE SEQUENCE [LARGE SCALE GENOMIC DNA]</scope>
    <source>
        <strain evidence="2 3">UAH-SP71</strain>
    </source>
</reference>
<feature type="transmembrane region" description="Helical" evidence="1">
    <location>
        <begin position="40"/>
        <end position="59"/>
    </location>
</feature>
<dbReference type="STRING" id="1335757.SPICUR_07035"/>
<keyword evidence="3" id="KW-1185">Reference proteome</keyword>
<sequence length="63" mass="7037">MSDGRRRSHRTLALLAVAIVLAYVVPYGPLRGLAMWQGAFLFWVIFGVVVIALIGRLVADWRP</sequence>
<keyword evidence="1" id="KW-1133">Transmembrane helix</keyword>
<keyword evidence="1" id="KW-0472">Membrane</keyword>
<gene>
    <name evidence="2" type="ORF">SPICUR_07035</name>
</gene>
<keyword evidence="1" id="KW-0812">Transmembrane</keyword>
<dbReference type="OrthoDB" id="1808939at2"/>
<dbReference type="AlphaFoldDB" id="U5T4I7"/>
<evidence type="ECO:0000313" key="2">
    <source>
        <dbReference type="EMBL" id="AGY92370.1"/>
    </source>
</evidence>
<dbReference type="KEGG" id="spiu:SPICUR_07035"/>
<dbReference type="RefSeq" id="WP_023367468.1">
    <property type="nucleotide sequence ID" value="NC_022664.1"/>
</dbReference>
<protein>
    <submittedName>
        <fullName evidence="2">Uncharacterized protein</fullName>
    </submittedName>
</protein>
<evidence type="ECO:0000313" key="3">
    <source>
        <dbReference type="Proteomes" id="UP000017640"/>
    </source>
</evidence>
<evidence type="ECO:0000256" key="1">
    <source>
        <dbReference type="SAM" id="Phobius"/>
    </source>
</evidence>
<dbReference type="HOGENOM" id="CLU_206491_1_0_6"/>
<name>U5T4I7_9GAMM</name>
<dbReference type="Proteomes" id="UP000017640">
    <property type="component" value="Chromosome"/>
</dbReference>
<dbReference type="EMBL" id="CP005990">
    <property type="protein sequence ID" value="AGY92370.1"/>
    <property type="molecule type" value="Genomic_DNA"/>
</dbReference>
<organism evidence="2 3">
    <name type="scientific">Spiribacter curvatus</name>
    <dbReference type="NCBI Taxonomy" id="1335757"/>
    <lineage>
        <taxon>Bacteria</taxon>
        <taxon>Pseudomonadati</taxon>
        <taxon>Pseudomonadota</taxon>
        <taxon>Gammaproteobacteria</taxon>
        <taxon>Chromatiales</taxon>
        <taxon>Ectothiorhodospiraceae</taxon>
        <taxon>Spiribacter</taxon>
    </lineage>
</organism>
<proteinExistence type="predicted"/>